<reference evidence="2 3" key="1">
    <citation type="submission" date="2024-03" db="EMBL/GenBank/DDBJ databases">
        <title>Aquirufa genome sequencing.</title>
        <authorList>
            <person name="Pitt A."/>
            <person name="Hahn M.W."/>
        </authorList>
    </citation>
    <scope>NUCLEOTIDE SEQUENCE [LARGE SCALE GENOMIC DNA]</scope>
    <source>
        <strain evidence="2 3">PLAD-142S6K</strain>
    </source>
</reference>
<dbReference type="RefSeq" id="WP_377974274.1">
    <property type="nucleotide sequence ID" value="NZ_JBBKYA010000001.1"/>
</dbReference>
<accession>A0ABW6D120</accession>
<comment type="caution">
    <text evidence="2">The sequence shown here is derived from an EMBL/GenBank/DDBJ whole genome shotgun (WGS) entry which is preliminary data.</text>
</comment>
<gene>
    <name evidence="2" type="ORF">SKC38_00855</name>
</gene>
<dbReference type="Gene3D" id="2.60.120.10">
    <property type="entry name" value="Jelly Rolls"/>
    <property type="match status" value="1"/>
</dbReference>
<dbReference type="InterPro" id="IPR000595">
    <property type="entry name" value="cNMP-bd_dom"/>
</dbReference>
<dbReference type="InterPro" id="IPR014710">
    <property type="entry name" value="RmlC-like_jellyroll"/>
</dbReference>
<keyword evidence="3" id="KW-1185">Reference proteome</keyword>
<dbReference type="Pfam" id="PF00027">
    <property type="entry name" value="cNMP_binding"/>
    <property type="match status" value="1"/>
</dbReference>
<dbReference type="InterPro" id="IPR018490">
    <property type="entry name" value="cNMP-bd_dom_sf"/>
</dbReference>
<evidence type="ECO:0000259" key="1">
    <source>
        <dbReference type="PROSITE" id="PS50042"/>
    </source>
</evidence>
<evidence type="ECO:0000313" key="3">
    <source>
        <dbReference type="Proteomes" id="UP001598114"/>
    </source>
</evidence>
<proteinExistence type="predicted"/>
<sequence length="195" mass="22461">MNDLLRKSIEQYSGQSLSEECALQFDAFVFEKTLDKKALLLEAGQSCNYIFFVLSGSCYSYLADRKGDTQVVQFALEGYWISDLASFFSGNKSTYSIECLEPTKVLMMNKAAFEQACSAMPILERYFRVLIQNAYVSMQYRMAKTTSEEAEDRYTEFAKRHPDFMQRIPQYLIASYLGIQPQSLSRIRKQLASKH</sequence>
<protein>
    <submittedName>
        <fullName evidence="2">Crp/Fnr family transcriptional regulator</fullName>
    </submittedName>
</protein>
<feature type="domain" description="Cyclic nucleotide-binding" evidence="1">
    <location>
        <begin position="15"/>
        <end position="115"/>
    </location>
</feature>
<name>A0ABW6D120_9BACT</name>
<dbReference type="CDD" id="cd00038">
    <property type="entry name" value="CAP_ED"/>
    <property type="match status" value="1"/>
</dbReference>
<organism evidence="2 3">
    <name type="scientific">Aquirufa echingensis</name>
    <dbReference type="NCBI Taxonomy" id="3096516"/>
    <lineage>
        <taxon>Bacteria</taxon>
        <taxon>Pseudomonadati</taxon>
        <taxon>Bacteroidota</taxon>
        <taxon>Cytophagia</taxon>
        <taxon>Cytophagales</taxon>
        <taxon>Flectobacillaceae</taxon>
        <taxon>Aquirufa</taxon>
    </lineage>
</organism>
<dbReference type="PROSITE" id="PS50042">
    <property type="entry name" value="CNMP_BINDING_3"/>
    <property type="match status" value="1"/>
</dbReference>
<dbReference type="EMBL" id="JBBKYA010000001">
    <property type="protein sequence ID" value="MFD3274773.1"/>
    <property type="molecule type" value="Genomic_DNA"/>
</dbReference>
<dbReference type="SUPFAM" id="SSF51206">
    <property type="entry name" value="cAMP-binding domain-like"/>
    <property type="match status" value="1"/>
</dbReference>
<evidence type="ECO:0000313" key="2">
    <source>
        <dbReference type="EMBL" id="MFD3274773.1"/>
    </source>
</evidence>
<dbReference type="Proteomes" id="UP001598114">
    <property type="component" value="Unassembled WGS sequence"/>
</dbReference>